<dbReference type="EC" id="4.3.1.17" evidence="11"/>
<sequence>MFKNIDELVTQAQDSKRKIYEIMIEQEMEETGVSKEEITENMRRQFQIMKDAVKQGIHGVTSRSGMTGMDAKKLYEFQKRQKDTSDSVFKAAVCYAVATNEVNASMGVVCATPTAGSCGVLPGVLVALQEEYKMSDEEITPYLFTAGAIGYVIANNACIAGSTGGCQAEVGSASAMSAAAAVELAGGTPSQAADAMAIALTNMLGLSCDPVAGLVEVPCITRNAAGASNALTAAWMAIAGVKSKIPWDEVIEAMYQIGLSMPSALRETAMGGLAATPTGKRWKTAILGKTQGEHTNSETKP</sequence>
<name>A0A7M2RDP8_9FIRM</name>
<keyword evidence="7 11" id="KW-0408">Iron</keyword>
<dbReference type="PANTHER" id="PTHR30182:SF1">
    <property type="entry name" value="L-SERINE DEHYDRATASE 1"/>
    <property type="match status" value="1"/>
</dbReference>
<comment type="similarity">
    <text evidence="3 11">Belongs to the iron-sulfur dependent L-serine dehydratase family.</text>
</comment>
<keyword evidence="14" id="KW-1185">Reference proteome</keyword>
<dbReference type="Proteomes" id="UP000593601">
    <property type="component" value="Chromosome"/>
</dbReference>
<dbReference type="GO" id="GO:0006094">
    <property type="term" value="P:gluconeogenesis"/>
    <property type="evidence" value="ECO:0007669"/>
    <property type="project" value="UniProtKB-KW"/>
</dbReference>
<evidence type="ECO:0000259" key="12">
    <source>
        <dbReference type="Pfam" id="PF03313"/>
    </source>
</evidence>
<keyword evidence="6 11" id="KW-0479">Metal-binding</keyword>
<evidence type="ECO:0000256" key="6">
    <source>
        <dbReference type="ARBA" id="ARBA00022723"/>
    </source>
</evidence>
<evidence type="ECO:0000256" key="8">
    <source>
        <dbReference type="ARBA" id="ARBA00023014"/>
    </source>
</evidence>
<dbReference type="PANTHER" id="PTHR30182">
    <property type="entry name" value="L-SERINE DEHYDRATASE"/>
    <property type="match status" value="1"/>
</dbReference>
<dbReference type="InterPro" id="IPR004642">
    <property type="entry name" value="Ser_deHydtase_asu"/>
</dbReference>
<comment type="cofactor">
    <cofactor evidence="1 11">
        <name>[4Fe-4S] cluster</name>
        <dbReference type="ChEBI" id="CHEBI:49883"/>
    </cofactor>
</comment>
<keyword evidence="5 11" id="KW-0004">4Fe-4S</keyword>
<keyword evidence="8 11" id="KW-0411">Iron-sulfur</keyword>
<gene>
    <name evidence="13" type="primary">sdaAA</name>
    <name evidence="13" type="ORF">INP51_10480</name>
</gene>
<dbReference type="InterPro" id="IPR005130">
    <property type="entry name" value="Ser_deHydtase-like_asu"/>
</dbReference>
<dbReference type="Pfam" id="PF03313">
    <property type="entry name" value="SDH_alpha"/>
    <property type="match status" value="1"/>
</dbReference>
<dbReference type="GO" id="GO:0051539">
    <property type="term" value="F:4 iron, 4 sulfur cluster binding"/>
    <property type="evidence" value="ECO:0007669"/>
    <property type="project" value="UniProtKB-UniRule"/>
</dbReference>
<comment type="catalytic activity">
    <reaction evidence="10 11">
        <text>L-serine = pyruvate + NH4(+)</text>
        <dbReference type="Rhea" id="RHEA:19169"/>
        <dbReference type="ChEBI" id="CHEBI:15361"/>
        <dbReference type="ChEBI" id="CHEBI:28938"/>
        <dbReference type="ChEBI" id="CHEBI:33384"/>
        <dbReference type="EC" id="4.3.1.17"/>
    </reaction>
</comment>
<dbReference type="GO" id="GO:0046872">
    <property type="term" value="F:metal ion binding"/>
    <property type="evidence" value="ECO:0007669"/>
    <property type="project" value="UniProtKB-KW"/>
</dbReference>
<evidence type="ECO:0000256" key="1">
    <source>
        <dbReference type="ARBA" id="ARBA00001966"/>
    </source>
</evidence>
<dbReference type="KEGG" id="bliq:INP51_10480"/>
<dbReference type="GO" id="GO:0003941">
    <property type="term" value="F:L-serine ammonia-lyase activity"/>
    <property type="evidence" value="ECO:0007669"/>
    <property type="project" value="UniProtKB-UniRule"/>
</dbReference>
<protein>
    <recommendedName>
        <fullName evidence="11">L-serine dehydratase</fullName>
        <ecNumber evidence="11">4.3.1.17</ecNumber>
    </recommendedName>
</protein>
<evidence type="ECO:0000256" key="5">
    <source>
        <dbReference type="ARBA" id="ARBA00022485"/>
    </source>
</evidence>
<dbReference type="NCBIfam" id="TIGR00718">
    <property type="entry name" value="sda_alpha"/>
    <property type="match status" value="1"/>
</dbReference>
<proteinExistence type="inferred from homology"/>
<evidence type="ECO:0000313" key="14">
    <source>
        <dbReference type="Proteomes" id="UP000593601"/>
    </source>
</evidence>
<evidence type="ECO:0000256" key="7">
    <source>
        <dbReference type="ARBA" id="ARBA00023004"/>
    </source>
</evidence>
<evidence type="ECO:0000256" key="4">
    <source>
        <dbReference type="ARBA" id="ARBA00022432"/>
    </source>
</evidence>
<organism evidence="13 14">
    <name type="scientific">Blautia liquoris</name>
    <dbReference type="NCBI Taxonomy" id="2779518"/>
    <lineage>
        <taxon>Bacteria</taxon>
        <taxon>Bacillati</taxon>
        <taxon>Bacillota</taxon>
        <taxon>Clostridia</taxon>
        <taxon>Lachnospirales</taxon>
        <taxon>Lachnospiraceae</taxon>
        <taxon>Blautia</taxon>
    </lineage>
</organism>
<dbReference type="AlphaFoldDB" id="A0A7M2RDP8"/>
<comment type="pathway">
    <text evidence="2">Carbohydrate biosynthesis; gluconeogenesis.</text>
</comment>
<feature type="domain" description="Serine dehydratase-like alpha subunit" evidence="12">
    <location>
        <begin position="16"/>
        <end position="274"/>
    </location>
</feature>
<evidence type="ECO:0000256" key="10">
    <source>
        <dbReference type="ARBA" id="ARBA00049406"/>
    </source>
</evidence>
<dbReference type="EMBL" id="CP063304">
    <property type="protein sequence ID" value="QOV18439.1"/>
    <property type="molecule type" value="Genomic_DNA"/>
</dbReference>
<evidence type="ECO:0000256" key="3">
    <source>
        <dbReference type="ARBA" id="ARBA00008636"/>
    </source>
</evidence>
<accession>A0A7M2RDP8</accession>
<keyword evidence="9 11" id="KW-0456">Lyase</keyword>
<dbReference type="RefSeq" id="WP_193734801.1">
    <property type="nucleotide sequence ID" value="NZ_CP063304.1"/>
</dbReference>
<keyword evidence="4 11" id="KW-0312">Gluconeogenesis</keyword>
<evidence type="ECO:0000256" key="9">
    <source>
        <dbReference type="ARBA" id="ARBA00023239"/>
    </source>
</evidence>
<evidence type="ECO:0000256" key="11">
    <source>
        <dbReference type="RuleBase" id="RU366059"/>
    </source>
</evidence>
<evidence type="ECO:0000313" key="13">
    <source>
        <dbReference type="EMBL" id="QOV18439.1"/>
    </source>
</evidence>
<reference evidence="13 14" key="1">
    <citation type="submission" date="2020-10" db="EMBL/GenBank/DDBJ databases">
        <title>Blautia liquoris sp.nov., isolated from the mud in a fermentation cellar used for the production of Chinese strong-flavoured liquor.</title>
        <authorList>
            <person name="Lu L."/>
        </authorList>
    </citation>
    <scope>NUCLEOTIDE SEQUENCE [LARGE SCALE GENOMIC DNA]</scope>
    <source>
        <strain evidence="13 14">LZLJ-3</strain>
    </source>
</reference>
<dbReference type="InterPro" id="IPR051318">
    <property type="entry name" value="Fe-S_L-Ser"/>
</dbReference>
<evidence type="ECO:0000256" key="2">
    <source>
        <dbReference type="ARBA" id="ARBA00004742"/>
    </source>
</evidence>